<name>A0A422MQN2_TRYRA</name>
<dbReference type="InterPro" id="IPR003807">
    <property type="entry name" value="DUF202"/>
</dbReference>
<accession>A0A422MQN2</accession>
<evidence type="ECO:0000256" key="4">
    <source>
        <dbReference type="ARBA" id="ARBA00023136"/>
    </source>
</evidence>
<evidence type="ECO:0000256" key="2">
    <source>
        <dbReference type="ARBA" id="ARBA00022692"/>
    </source>
</evidence>
<dbReference type="RefSeq" id="XP_029233298.1">
    <property type="nucleotide sequence ID" value="XM_029386833.1"/>
</dbReference>
<dbReference type="InterPro" id="IPR051572">
    <property type="entry name" value="VTC_Complex_Subunit"/>
</dbReference>
<feature type="transmembrane region" description="Helical" evidence="5">
    <location>
        <begin position="101"/>
        <end position="121"/>
    </location>
</feature>
<gene>
    <name evidence="7" type="ORF">TraAM80_10194</name>
</gene>
<keyword evidence="4 5" id="KW-0472">Membrane</keyword>
<keyword evidence="3 5" id="KW-1133">Transmembrane helix</keyword>
<keyword evidence="8" id="KW-1185">Reference proteome</keyword>
<reference evidence="7 8" key="1">
    <citation type="journal article" date="2018" name="BMC Genomics">
        <title>Genomic comparison of Trypanosoma conorhini and Trypanosoma rangeli to Trypanosoma cruzi strains of high and low virulence.</title>
        <authorList>
            <person name="Bradwell K.R."/>
            <person name="Koparde V.N."/>
            <person name="Matveyev A.V."/>
            <person name="Serrano M.G."/>
            <person name="Alves J.M."/>
            <person name="Parikh H."/>
            <person name="Huang B."/>
            <person name="Lee V."/>
            <person name="Espinosa-Alvarez O."/>
            <person name="Ortiz P.A."/>
            <person name="Costa-Martins A.G."/>
            <person name="Teixeira M.M."/>
            <person name="Buck G.A."/>
        </authorList>
    </citation>
    <scope>NUCLEOTIDE SEQUENCE [LARGE SCALE GENOMIC DNA]</scope>
    <source>
        <strain evidence="7 8">AM80</strain>
    </source>
</reference>
<dbReference type="OMA" id="TRGPTML"/>
<evidence type="ECO:0000256" key="3">
    <source>
        <dbReference type="ARBA" id="ARBA00022989"/>
    </source>
</evidence>
<feature type="domain" description="DUF202" evidence="6">
    <location>
        <begin position="62"/>
        <end position="126"/>
    </location>
</feature>
<proteinExistence type="predicted"/>
<evidence type="ECO:0000313" key="8">
    <source>
        <dbReference type="Proteomes" id="UP000283634"/>
    </source>
</evidence>
<comment type="subcellular location">
    <subcellularLocation>
        <location evidence="1">Endomembrane system</location>
        <topology evidence="1">Multi-pass membrane protein</topology>
    </subcellularLocation>
</comment>
<dbReference type="PANTHER" id="PTHR46140:SF1">
    <property type="entry name" value="VACUOLAR TRANSPORTER CHAPERONE COMPLEX SUBUNIT 4-RELATED"/>
    <property type="match status" value="1"/>
</dbReference>
<comment type="caution">
    <text evidence="7">The sequence shown here is derived from an EMBL/GenBank/DDBJ whole genome shotgun (WGS) entry which is preliminary data.</text>
</comment>
<evidence type="ECO:0000313" key="7">
    <source>
        <dbReference type="EMBL" id="RNE95525.1"/>
    </source>
</evidence>
<feature type="transmembrane region" description="Helical" evidence="5">
    <location>
        <begin position="71"/>
        <end position="89"/>
    </location>
</feature>
<organism evidence="7 8">
    <name type="scientific">Trypanosoma rangeli</name>
    <dbReference type="NCBI Taxonomy" id="5698"/>
    <lineage>
        <taxon>Eukaryota</taxon>
        <taxon>Discoba</taxon>
        <taxon>Euglenozoa</taxon>
        <taxon>Kinetoplastea</taxon>
        <taxon>Metakinetoplastina</taxon>
        <taxon>Trypanosomatida</taxon>
        <taxon>Trypanosomatidae</taxon>
        <taxon>Trypanosoma</taxon>
        <taxon>Herpetosoma</taxon>
    </lineage>
</organism>
<dbReference type="Pfam" id="PF02656">
    <property type="entry name" value="DUF202"/>
    <property type="match status" value="1"/>
</dbReference>
<evidence type="ECO:0000256" key="5">
    <source>
        <dbReference type="SAM" id="Phobius"/>
    </source>
</evidence>
<keyword evidence="2 5" id="KW-0812">Transmembrane</keyword>
<dbReference type="AlphaFoldDB" id="A0A422MQN2"/>
<sequence length="180" mass="19931">MSDFFEKGLSVFCCAKSTAKPWAEGEADGDEKYMNLQGPGGRNLTGSVNDKRICVPQKIDPKTFFANERTFLKWLSISVMIGLMSLTLLNFGDTSSTAADLAGLVLLPVSIIFMVYSLFVFRDRAHKIYMREPMRYDDTRGPTMLVLVLGAAMVIATVFSIQRQYHKSITPTLHGGASFA</sequence>
<protein>
    <submittedName>
        <fullName evidence="7">Vacuolar transporter chaperone</fullName>
    </submittedName>
</protein>
<dbReference type="PANTHER" id="PTHR46140">
    <property type="entry name" value="VACUOLAR TRANSPORTER CHAPERONE 1-RELATED"/>
    <property type="match status" value="1"/>
</dbReference>
<evidence type="ECO:0000259" key="6">
    <source>
        <dbReference type="Pfam" id="PF02656"/>
    </source>
</evidence>
<dbReference type="GeneID" id="40334127"/>
<dbReference type="Proteomes" id="UP000283634">
    <property type="component" value="Unassembled WGS sequence"/>
</dbReference>
<dbReference type="OrthoDB" id="2243669at2759"/>
<dbReference type="EMBL" id="MKGL01000843">
    <property type="protein sequence ID" value="RNE95525.1"/>
    <property type="molecule type" value="Genomic_DNA"/>
</dbReference>
<dbReference type="GO" id="GO:0012505">
    <property type="term" value="C:endomembrane system"/>
    <property type="evidence" value="ECO:0007669"/>
    <property type="project" value="UniProtKB-SubCell"/>
</dbReference>
<evidence type="ECO:0000256" key="1">
    <source>
        <dbReference type="ARBA" id="ARBA00004127"/>
    </source>
</evidence>
<dbReference type="VEuPathDB" id="TriTrypDB:TRSC58_03978"/>
<feature type="transmembrane region" description="Helical" evidence="5">
    <location>
        <begin position="142"/>
        <end position="161"/>
    </location>
</feature>